<protein>
    <recommendedName>
        <fullName evidence="7">Endolytic murein transglycosylase</fullName>
        <ecNumber evidence="7">4.2.2.29</ecNumber>
    </recommendedName>
    <alternativeName>
        <fullName evidence="7">Peptidoglycan lytic transglycosylase</fullName>
    </alternativeName>
    <alternativeName>
        <fullName evidence="7">Peptidoglycan polymerization terminase</fullName>
    </alternativeName>
</protein>
<dbReference type="Proteomes" id="UP000265848">
    <property type="component" value="Unassembled WGS sequence"/>
</dbReference>
<evidence type="ECO:0000313" key="9">
    <source>
        <dbReference type="Proteomes" id="UP000265848"/>
    </source>
</evidence>
<evidence type="ECO:0000256" key="5">
    <source>
        <dbReference type="ARBA" id="ARBA00023239"/>
    </source>
</evidence>
<dbReference type="NCBIfam" id="TIGR00247">
    <property type="entry name" value="endolytic transglycosylase MltG"/>
    <property type="match status" value="1"/>
</dbReference>
<dbReference type="Gene3D" id="3.30.1490.480">
    <property type="entry name" value="Endolytic murein transglycosylase"/>
    <property type="match status" value="1"/>
</dbReference>
<dbReference type="PANTHER" id="PTHR30518:SF2">
    <property type="entry name" value="ENDOLYTIC MUREIN TRANSGLYCOSYLASE"/>
    <property type="match status" value="1"/>
</dbReference>
<dbReference type="CDD" id="cd08010">
    <property type="entry name" value="MltG_like"/>
    <property type="match status" value="1"/>
</dbReference>
<dbReference type="Gene3D" id="3.30.160.60">
    <property type="entry name" value="Classic Zinc Finger"/>
    <property type="match status" value="1"/>
</dbReference>
<dbReference type="GO" id="GO:0071555">
    <property type="term" value="P:cell wall organization"/>
    <property type="evidence" value="ECO:0007669"/>
    <property type="project" value="UniProtKB-KW"/>
</dbReference>
<evidence type="ECO:0000313" key="8">
    <source>
        <dbReference type="EMBL" id="RII39770.1"/>
    </source>
</evidence>
<evidence type="ECO:0000256" key="4">
    <source>
        <dbReference type="ARBA" id="ARBA00023136"/>
    </source>
</evidence>
<keyword evidence="4 7" id="KW-0472">Membrane</keyword>
<keyword evidence="7" id="KW-0997">Cell inner membrane</keyword>
<sequence length="384" mass="41272">MWRSVASNGISLLIVLTLLLAGAILWGKREYSAEGPLSEAICVRVAQGETMRGVSGDLEAQGAVKSGALMRVGAEYTDRSEALKAGAFLVPARASMAEIVDIVTKGGASTCGTEIVYRVGVRASDILVRELDPASSTFIERAKFVPGEGDAPEAYADVMAQPDTRFRVAMAEGVTSWQVVQVLKAADILSGDVAGIPAEGTLAPDSYEVLKGDSRESVLERMAAQQSLRLQAAWESRADDLPFDTPQEALIMASIIEKETGVPDERGLVASVFENRLRRGMRLQTDPTVIYGITKGEGILDRGLRRSELDRVTPYNTYQIDGMPPTPIANPGRASIEAAVNPEVSDYVYFVADGSGGHAFAETLEQHNQNVAKWRRIEQGGANQ</sequence>
<proteinExistence type="inferred from homology"/>
<dbReference type="EMBL" id="QWJJ01000004">
    <property type="protein sequence ID" value="RII39770.1"/>
    <property type="molecule type" value="Genomic_DNA"/>
</dbReference>
<dbReference type="RefSeq" id="WP_119398204.1">
    <property type="nucleotide sequence ID" value="NZ_QWJJ01000004.1"/>
</dbReference>
<dbReference type="InterPro" id="IPR003770">
    <property type="entry name" value="MLTG-like"/>
</dbReference>
<keyword evidence="3 7" id="KW-1133">Transmembrane helix</keyword>
<comment type="catalytic activity">
    <reaction evidence="7">
        <text>a peptidoglycan chain = a peptidoglycan chain with N-acetyl-1,6-anhydromuramyl-[peptide] at the reducing end + a peptidoglycan chain with N-acetylglucosamine at the non-reducing end.</text>
        <dbReference type="EC" id="4.2.2.29"/>
    </reaction>
</comment>
<dbReference type="GO" id="GO:0009252">
    <property type="term" value="P:peptidoglycan biosynthetic process"/>
    <property type="evidence" value="ECO:0007669"/>
    <property type="project" value="UniProtKB-UniRule"/>
</dbReference>
<dbReference type="EC" id="4.2.2.29" evidence="7"/>
<evidence type="ECO:0000256" key="6">
    <source>
        <dbReference type="ARBA" id="ARBA00023316"/>
    </source>
</evidence>
<dbReference type="GO" id="GO:0008932">
    <property type="term" value="F:lytic endotransglycosylase activity"/>
    <property type="evidence" value="ECO:0007669"/>
    <property type="project" value="UniProtKB-UniRule"/>
</dbReference>
<keyword evidence="9" id="KW-1185">Reference proteome</keyword>
<dbReference type="AlphaFoldDB" id="A0A399J3D1"/>
<evidence type="ECO:0000256" key="2">
    <source>
        <dbReference type="ARBA" id="ARBA00022692"/>
    </source>
</evidence>
<comment type="caution">
    <text evidence="8">The sequence shown here is derived from an EMBL/GenBank/DDBJ whole genome shotgun (WGS) entry which is preliminary data.</text>
</comment>
<evidence type="ECO:0000256" key="3">
    <source>
        <dbReference type="ARBA" id="ARBA00022989"/>
    </source>
</evidence>
<feature type="site" description="Important for catalytic activity" evidence="7">
    <location>
        <position position="259"/>
    </location>
</feature>
<keyword evidence="6 7" id="KW-0961">Cell wall biogenesis/degradation</keyword>
<keyword evidence="1 7" id="KW-1003">Cell membrane</keyword>
<evidence type="ECO:0000256" key="1">
    <source>
        <dbReference type="ARBA" id="ARBA00022475"/>
    </source>
</evidence>
<organism evidence="8 9">
    <name type="scientific">Pseudooceanicola sediminis</name>
    <dbReference type="NCBI Taxonomy" id="2211117"/>
    <lineage>
        <taxon>Bacteria</taxon>
        <taxon>Pseudomonadati</taxon>
        <taxon>Pseudomonadota</taxon>
        <taxon>Alphaproteobacteria</taxon>
        <taxon>Rhodobacterales</taxon>
        <taxon>Paracoccaceae</taxon>
        <taxon>Pseudooceanicola</taxon>
    </lineage>
</organism>
<accession>A0A399J3D1</accession>
<dbReference type="PANTHER" id="PTHR30518">
    <property type="entry name" value="ENDOLYTIC MUREIN TRANSGLYCOSYLASE"/>
    <property type="match status" value="1"/>
</dbReference>
<evidence type="ECO:0000256" key="7">
    <source>
        <dbReference type="HAMAP-Rule" id="MF_02065"/>
    </source>
</evidence>
<comment type="similarity">
    <text evidence="7">Belongs to the transglycosylase MltG family.</text>
</comment>
<reference evidence="8 9" key="1">
    <citation type="submission" date="2018-08" db="EMBL/GenBank/DDBJ databases">
        <title>Pseudooceanicola sediminis CY03 in the family Rhodobacteracea.</title>
        <authorList>
            <person name="Zhang Y.-J."/>
        </authorList>
    </citation>
    <scope>NUCLEOTIDE SEQUENCE [LARGE SCALE GENOMIC DNA]</scope>
    <source>
        <strain evidence="8 9">CY03</strain>
    </source>
</reference>
<keyword evidence="5 7" id="KW-0456">Lyase</keyword>
<dbReference type="GO" id="GO:0005886">
    <property type="term" value="C:plasma membrane"/>
    <property type="evidence" value="ECO:0007669"/>
    <property type="project" value="UniProtKB-UniRule"/>
</dbReference>
<comment type="function">
    <text evidence="7">Functions as a peptidoglycan terminase that cleaves nascent peptidoglycan strands endolytically to terminate their elongation.</text>
</comment>
<dbReference type="HAMAP" id="MF_02065">
    <property type="entry name" value="MltG"/>
    <property type="match status" value="1"/>
</dbReference>
<name>A0A399J3D1_9RHOB</name>
<keyword evidence="2 7" id="KW-0812">Transmembrane</keyword>
<dbReference type="Pfam" id="PF02618">
    <property type="entry name" value="YceG"/>
    <property type="match status" value="1"/>
</dbReference>
<gene>
    <name evidence="7 8" type="primary">mltG</name>
    <name evidence="8" type="ORF">DL237_06410</name>
</gene>
<dbReference type="OrthoDB" id="9814591at2"/>